<evidence type="ECO:0000256" key="5">
    <source>
        <dbReference type="ARBA" id="ARBA00023242"/>
    </source>
</evidence>
<evidence type="ECO:0000313" key="9">
    <source>
        <dbReference type="Proteomes" id="UP000054321"/>
    </source>
</evidence>
<dbReference type="STRING" id="913774.A0A0C3HDT4"/>
<keyword evidence="3" id="KW-0235">DNA replication</keyword>
<protein>
    <recommendedName>
        <fullName evidence="7">ORC6 first cyclin-like domain-containing protein</fullName>
    </recommendedName>
</protein>
<dbReference type="OrthoDB" id="5367324at2759"/>
<accession>A0A0C3HDT4</accession>
<gene>
    <name evidence="8" type="ORF">OIDMADRAFT_163812</name>
</gene>
<dbReference type="GO" id="GO:0006260">
    <property type="term" value="P:DNA replication"/>
    <property type="evidence" value="ECO:0007669"/>
    <property type="project" value="UniProtKB-KW"/>
</dbReference>
<evidence type="ECO:0000256" key="4">
    <source>
        <dbReference type="ARBA" id="ARBA00023125"/>
    </source>
</evidence>
<evidence type="ECO:0000256" key="1">
    <source>
        <dbReference type="ARBA" id="ARBA00004123"/>
    </source>
</evidence>
<dbReference type="GO" id="GO:0005664">
    <property type="term" value="C:nuclear origin of replication recognition complex"/>
    <property type="evidence" value="ECO:0007669"/>
    <property type="project" value="InterPro"/>
</dbReference>
<comment type="similarity">
    <text evidence="2">Belongs to the ORC6 family.</text>
</comment>
<evidence type="ECO:0000313" key="8">
    <source>
        <dbReference type="EMBL" id="KIN01365.1"/>
    </source>
</evidence>
<evidence type="ECO:0000256" key="3">
    <source>
        <dbReference type="ARBA" id="ARBA00022705"/>
    </source>
</evidence>
<keyword evidence="5" id="KW-0539">Nucleus</keyword>
<evidence type="ECO:0000256" key="2">
    <source>
        <dbReference type="ARBA" id="ARBA00010840"/>
    </source>
</evidence>
<proteinExistence type="inferred from homology"/>
<feature type="domain" description="ORC6 first cyclin-like" evidence="7">
    <location>
        <begin position="9"/>
        <end position="94"/>
    </location>
</feature>
<dbReference type="Pfam" id="PF05460">
    <property type="entry name" value="ORC6"/>
    <property type="match status" value="1"/>
</dbReference>
<dbReference type="InterPro" id="IPR008721">
    <property type="entry name" value="ORC6_cyclin_first"/>
</dbReference>
<evidence type="ECO:0000256" key="6">
    <source>
        <dbReference type="SAM" id="MobiDB-lite"/>
    </source>
</evidence>
<feature type="region of interest" description="Disordered" evidence="6">
    <location>
        <begin position="93"/>
        <end position="143"/>
    </location>
</feature>
<dbReference type="GO" id="GO:0003677">
    <property type="term" value="F:DNA binding"/>
    <property type="evidence" value="ECO:0007669"/>
    <property type="project" value="UniProtKB-KW"/>
</dbReference>
<dbReference type="AlphaFoldDB" id="A0A0C3HDT4"/>
<name>A0A0C3HDT4_OIDMZ</name>
<keyword evidence="9" id="KW-1185">Reference proteome</keyword>
<comment type="subcellular location">
    <subcellularLocation>
        <location evidence="1">Nucleus</location>
    </subcellularLocation>
</comment>
<dbReference type="InParanoid" id="A0A0C3HDT4"/>
<sequence>MSRQVEKALNEIIPRLSGPLPPELIDLASSLLAQSRSKITNLKAEEEIGRTYACANIACERLKSSLNLPKIEPRPPCPPRTYTKLYAYFDRELTSTGRKRGRPPKPSSTPSRPLPERYAPSVESGLEGFKSNRTPRKGLRYGGRKEDRMLPKWVPPAIRALCAGLDARKAVPHVTAGVESVLFLPCPGMEDSEGDQTMQEGQSAEAGMKGKVPALLAAVLSFAMARLTGKETDAKEYNQRVRMAIALLHDIRDDEAMIAKVGNGGEAWDGWEHITKKDVDAWLKEIGTRGWLRMDWWENMADCSGVSGDLERCNDDYEDNDEERVTEREKEQVWKTRSGTMIQDQHDYLSEAKREQFAMWKQLMLVKIDNLTKGGALDRHMDIAVD</sequence>
<dbReference type="HOGENOM" id="CLU_045412_0_0_1"/>
<dbReference type="EMBL" id="KN832876">
    <property type="protein sequence ID" value="KIN01365.1"/>
    <property type="molecule type" value="Genomic_DNA"/>
</dbReference>
<dbReference type="Proteomes" id="UP000054321">
    <property type="component" value="Unassembled WGS sequence"/>
</dbReference>
<reference evidence="8 9" key="1">
    <citation type="submission" date="2014-04" db="EMBL/GenBank/DDBJ databases">
        <authorList>
            <consortium name="DOE Joint Genome Institute"/>
            <person name="Kuo A."/>
            <person name="Martino E."/>
            <person name="Perotto S."/>
            <person name="Kohler A."/>
            <person name="Nagy L.G."/>
            <person name="Floudas D."/>
            <person name="Copeland A."/>
            <person name="Barry K.W."/>
            <person name="Cichocki N."/>
            <person name="Veneault-Fourrey C."/>
            <person name="LaButti K."/>
            <person name="Lindquist E.A."/>
            <person name="Lipzen A."/>
            <person name="Lundell T."/>
            <person name="Morin E."/>
            <person name="Murat C."/>
            <person name="Sun H."/>
            <person name="Tunlid A."/>
            <person name="Henrissat B."/>
            <person name="Grigoriev I.V."/>
            <person name="Hibbett D.S."/>
            <person name="Martin F."/>
            <person name="Nordberg H.P."/>
            <person name="Cantor M.N."/>
            <person name="Hua S.X."/>
        </authorList>
    </citation>
    <scope>NUCLEOTIDE SEQUENCE [LARGE SCALE GENOMIC DNA]</scope>
    <source>
        <strain evidence="8 9">Zn</strain>
    </source>
</reference>
<keyword evidence="4" id="KW-0238">DNA-binding</keyword>
<evidence type="ECO:0000259" key="7">
    <source>
        <dbReference type="Pfam" id="PF05460"/>
    </source>
</evidence>
<organism evidence="8 9">
    <name type="scientific">Oidiodendron maius (strain Zn)</name>
    <dbReference type="NCBI Taxonomy" id="913774"/>
    <lineage>
        <taxon>Eukaryota</taxon>
        <taxon>Fungi</taxon>
        <taxon>Dikarya</taxon>
        <taxon>Ascomycota</taxon>
        <taxon>Pezizomycotina</taxon>
        <taxon>Leotiomycetes</taxon>
        <taxon>Leotiomycetes incertae sedis</taxon>
        <taxon>Myxotrichaceae</taxon>
        <taxon>Oidiodendron</taxon>
    </lineage>
</organism>
<reference evidence="9" key="2">
    <citation type="submission" date="2015-01" db="EMBL/GenBank/DDBJ databases">
        <title>Evolutionary Origins and Diversification of the Mycorrhizal Mutualists.</title>
        <authorList>
            <consortium name="DOE Joint Genome Institute"/>
            <consortium name="Mycorrhizal Genomics Consortium"/>
            <person name="Kohler A."/>
            <person name="Kuo A."/>
            <person name="Nagy L.G."/>
            <person name="Floudas D."/>
            <person name="Copeland A."/>
            <person name="Barry K.W."/>
            <person name="Cichocki N."/>
            <person name="Veneault-Fourrey C."/>
            <person name="LaButti K."/>
            <person name="Lindquist E.A."/>
            <person name="Lipzen A."/>
            <person name="Lundell T."/>
            <person name="Morin E."/>
            <person name="Murat C."/>
            <person name="Riley R."/>
            <person name="Ohm R."/>
            <person name="Sun H."/>
            <person name="Tunlid A."/>
            <person name="Henrissat B."/>
            <person name="Grigoriev I.V."/>
            <person name="Hibbett D.S."/>
            <person name="Martin F."/>
        </authorList>
    </citation>
    <scope>NUCLEOTIDE SEQUENCE [LARGE SCALE GENOMIC DNA]</scope>
    <source>
        <strain evidence="9">Zn</strain>
    </source>
</reference>